<comment type="subcellular location">
    <subcellularLocation>
        <location evidence="2">Cell inner membrane</location>
        <topology evidence="2">Single-pass type II membrane protein</topology>
    </subcellularLocation>
    <subcellularLocation>
        <location evidence="13">Cell membrane</location>
        <topology evidence="13">Single-pass type II membrane protein</topology>
    </subcellularLocation>
</comment>
<protein>
    <recommendedName>
        <fullName evidence="5">Biopolymer transport protein ExbD</fullName>
    </recommendedName>
</protein>
<dbReference type="GO" id="GO:0005886">
    <property type="term" value="C:plasma membrane"/>
    <property type="evidence" value="ECO:0007669"/>
    <property type="project" value="UniProtKB-SubCell"/>
</dbReference>
<dbReference type="KEGG" id="cavi:CAV_1539"/>
<comment type="function">
    <text evidence="1">Involved in the TonB-dependent energy-dependent transport of various receptor-bound substrates.</text>
</comment>
<comment type="subunit">
    <text evidence="4">The accessory proteins ExbB and ExbD seem to form a complex with TonB.</text>
</comment>
<evidence type="ECO:0000256" key="8">
    <source>
        <dbReference type="ARBA" id="ARBA00022519"/>
    </source>
</evidence>
<evidence type="ECO:0000256" key="2">
    <source>
        <dbReference type="ARBA" id="ARBA00004249"/>
    </source>
</evidence>
<keyword evidence="10 13" id="KW-0653">Protein transport</keyword>
<dbReference type="AlphaFoldDB" id="A0A222MZX9"/>
<evidence type="ECO:0000256" key="1">
    <source>
        <dbReference type="ARBA" id="ARBA00003540"/>
    </source>
</evidence>
<evidence type="ECO:0000256" key="10">
    <source>
        <dbReference type="ARBA" id="ARBA00022927"/>
    </source>
</evidence>
<dbReference type="GO" id="GO:0022857">
    <property type="term" value="F:transmembrane transporter activity"/>
    <property type="evidence" value="ECO:0007669"/>
    <property type="project" value="InterPro"/>
</dbReference>
<evidence type="ECO:0000256" key="12">
    <source>
        <dbReference type="ARBA" id="ARBA00023136"/>
    </source>
</evidence>
<evidence type="ECO:0000256" key="9">
    <source>
        <dbReference type="ARBA" id="ARBA00022692"/>
    </source>
</evidence>
<dbReference type="PANTHER" id="PTHR30558:SF12">
    <property type="entry name" value="BIOPOLYMER TRANSPORT PROTEIN EXBD"/>
    <property type="match status" value="1"/>
</dbReference>
<dbReference type="EMBL" id="CP022347">
    <property type="protein sequence ID" value="ASQ31146.1"/>
    <property type="molecule type" value="Genomic_DNA"/>
</dbReference>
<proteinExistence type="inferred from homology"/>
<keyword evidence="6 13" id="KW-0813">Transport</keyword>
<dbReference type="Pfam" id="PF02472">
    <property type="entry name" value="ExbD"/>
    <property type="match status" value="1"/>
</dbReference>
<dbReference type="InterPro" id="IPR003400">
    <property type="entry name" value="ExbD"/>
</dbReference>
<evidence type="ECO:0000313" key="15">
    <source>
        <dbReference type="EMBL" id="ASQ31146.1"/>
    </source>
</evidence>
<organism evidence="15 16">
    <name type="scientific">Campylobacter avium LMG 24591</name>
    <dbReference type="NCBI Taxonomy" id="522484"/>
    <lineage>
        <taxon>Bacteria</taxon>
        <taxon>Pseudomonadati</taxon>
        <taxon>Campylobacterota</taxon>
        <taxon>Epsilonproteobacteria</taxon>
        <taxon>Campylobacterales</taxon>
        <taxon>Campylobacteraceae</taxon>
        <taxon>Campylobacter</taxon>
    </lineage>
</organism>
<evidence type="ECO:0000256" key="13">
    <source>
        <dbReference type="RuleBase" id="RU003879"/>
    </source>
</evidence>
<evidence type="ECO:0000256" key="5">
    <source>
        <dbReference type="ARBA" id="ARBA00022090"/>
    </source>
</evidence>
<dbReference type="NCBIfam" id="TIGR02804">
    <property type="entry name" value="ExbD_2"/>
    <property type="match status" value="1"/>
</dbReference>
<dbReference type="InterPro" id="IPR014171">
    <property type="entry name" value="TonB_ExbD_2"/>
</dbReference>
<evidence type="ECO:0000256" key="4">
    <source>
        <dbReference type="ARBA" id="ARBA00011471"/>
    </source>
</evidence>
<evidence type="ECO:0000256" key="14">
    <source>
        <dbReference type="SAM" id="Phobius"/>
    </source>
</evidence>
<dbReference type="OrthoDB" id="9798629at2"/>
<gene>
    <name evidence="15" type="primary">exbD</name>
    <name evidence="15" type="ORF">CAV_1539</name>
</gene>
<keyword evidence="9 13" id="KW-0812">Transmembrane</keyword>
<comment type="similarity">
    <text evidence="3 13">Belongs to the ExbD/TolR family.</text>
</comment>
<reference evidence="15 16" key="1">
    <citation type="submission" date="2017-07" db="EMBL/GenBank/DDBJ databases">
        <title>Analysis of two Campylobacter avium genomes and identification of a novel hippuricase gene.</title>
        <authorList>
            <person name="Miller W.G."/>
            <person name="Chapman M.H."/>
            <person name="Yee E."/>
            <person name="Revez J."/>
            <person name="Bono J.L."/>
            <person name="Rossi M."/>
        </authorList>
    </citation>
    <scope>NUCLEOTIDE SEQUENCE [LARGE SCALE GENOMIC DNA]</scope>
    <source>
        <strain evidence="15 16">LMG 24591</strain>
    </source>
</reference>
<accession>A0A222MZX9</accession>
<feature type="transmembrane region" description="Helical" evidence="14">
    <location>
        <begin position="12"/>
        <end position="34"/>
    </location>
</feature>
<evidence type="ECO:0000256" key="11">
    <source>
        <dbReference type="ARBA" id="ARBA00022989"/>
    </source>
</evidence>
<evidence type="ECO:0000256" key="3">
    <source>
        <dbReference type="ARBA" id="ARBA00005811"/>
    </source>
</evidence>
<keyword evidence="8" id="KW-0997">Cell inner membrane</keyword>
<evidence type="ECO:0000256" key="6">
    <source>
        <dbReference type="ARBA" id="ARBA00022448"/>
    </source>
</evidence>
<evidence type="ECO:0000256" key="7">
    <source>
        <dbReference type="ARBA" id="ARBA00022475"/>
    </source>
</evidence>
<dbReference type="Proteomes" id="UP000201169">
    <property type="component" value="Chromosome"/>
</dbReference>
<keyword evidence="12 14" id="KW-0472">Membrane</keyword>
<dbReference type="GO" id="GO:0015031">
    <property type="term" value="P:protein transport"/>
    <property type="evidence" value="ECO:0007669"/>
    <property type="project" value="UniProtKB-KW"/>
</dbReference>
<sequence length="130" mass="14660">MIKLPKESGLNVVPFIDIMLVLLAIVLSVSTFIAHGQIKVDLPKSELSSASTNDDKNKLLITISADNLFYANDKLVDIKALQDEIDKTPKENLIELKTDKNSKFDSFMQVINMLKAKEHQNFQIITEQSR</sequence>
<dbReference type="RefSeq" id="WP_094325956.1">
    <property type="nucleotide sequence ID" value="NZ_CP022347.1"/>
</dbReference>
<keyword evidence="16" id="KW-1185">Reference proteome</keyword>
<name>A0A222MZX9_9BACT</name>
<keyword evidence="11 14" id="KW-1133">Transmembrane helix</keyword>
<keyword evidence="7" id="KW-1003">Cell membrane</keyword>
<dbReference type="PANTHER" id="PTHR30558">
    <property type="entry name" value="EXBD MEMBRANE COMPONENT OF PMF-DRIVEN MACROMOLECULE IMPORT SYSTEM"/>
    <property type="match status" value="1"/>
</dbReference>
<evidence type="ECO:0000313" key="16">
    <source>
        <dbReference type="Proteomes" id="UP000201169"/>
    </source>
</evidence>